<comment type="caution">
    <text evidence="4">The sequence shown here is derived from an EMBL/GenBank/DDBJ whole genome shotgun (WGS) entry which is preliminary data.</text>
</comment>
<dbReference type="PANTHER" id="PTHR43861">
    <property type="entry name" value="TRANS-ACONITATE 2-METHYLTRANSFERASE-RELATED"/>
    <property type="match status" value="1"/>
</dbReference>
<dbReference type="EMBL" id="JBHFGU010000001">
    <property type="protein sequence ID" value="MFB2619069.1"/>
    <property type="molecule type" value="Genomic_DNA"/>
</dbReference>
<reference evidence="4 5" key="1">
    <citation type="submission" date="2024-09" db="EMBL/GenBank/DDBJ databases">
        <authorList>
            <person name="Zhang Y."/>
        </authorList>
    </citation>
    <scope>NUCLEOTIDE SEQUENCE [LARGE SCALE GENOMIC DNA]</scope>
    <source>
        <strain evidence="4 5">ZJ318</strain>
    </source>
</reference>
<keyword evidence="1" id="KW-0489">Methyltransferase</keyword>
<evidence type="ECO:0000259" key="3">
    <source>
        <dbReference type="Pfam" id="PF13649"/>
    </source>
</evidence>
<evidence type="ECO:0000313" key="4">
    <source>
        <dbReference type="EMBL" id="MFB2619069.1"/>
    </source>
</evidence>
<keyword evidence="2" id="KW-0808">Transferase</keyword>
<sequence>MKSQVKDNYQITVATFDKHAKQYQDKYLEFAQYTQTYDCLLSYLTEHSRLLDISCGPGGISRYLVAKEPKLTVFGIDLAPQMISLAKQNVPSGHFELMDCRHLHKLIDRNMPPFDLIACGFALPYLSQTDLVAFFAHLRALIAPQGIVYLSTMEGEDSRSGLQTGSTGDSVYVHYHQYYFIEQQLAANGFQIRDVKRQLFPAAEGTTATTDLFILAQAGA</sequence>
<name>A0ABV4VFJ7_9GAMM</name>
<evidence type="ECO:0000256" key="2">
    <source>
        <dbReference type="ARBA" id="ARBA00022679"/>
    </source>
</evidence>
<accession>A0ABV4VFJ7</accession>
<dbReference type="InterPro" id="IPR029063">
    <property type="entry name" value="SAM-dependent_MTases_sf"/>
</dbReference>
<dbReference type="CDD" id="cd02440">
    <property type="entry name" value="AdoMet_MTases"/>
    <property type="match status" value="1"/>
</dbReference>
<gene>
    <name evidence="4" type="ORF">ACE02W_04470</name>
</gene>
<dbReference type="Pfam" id="PF13649">
    <property type="entry name" value="Methyltransf_25"/>
    <property type="match status" value="1"/>
</dbReference>
<dbReference type="SUPFAM" id="SSF53335">
    <property type="entry name" value="S-adenosyl-L-methionine-dependent methyltransferases"/>
    <property type="match status" value="1"/>
</dbReference>
<dbReference type="PANTHER" id="PTHR43861:SF1">
    <property type="entry name" value="TRANS-ACONITATE 2-METHYLTRANSFERASE"/>
    <property type="match status" value="1"/>
</dbReference>
<dbReference type="Gene3D" id="3.40.50.150">
    <property type="entry name" value="Vaccinia Virus protein VP39"/>
    <property type="match status" value="1"/>
</dbReference>
<protein>
    <submittedName>
        <fullName evidence="4">Trans-aconitate 2-methyltransferase</fullName>
    </submittedName>
</protein>
<proteinExistence type="predicted"/>
<feature type="domain" description="Methyltransferase" evidence="3">
    <location>
        <begin position="51"/>
        <end position="146"/>
    </location>
</feature>
<evidence type="ECO:0000313" key="5">
    <source>
        <dbReference type="Proteomes" id="UP001576708"/>
    </source>
</evidence>
<keyword evidence="5" id="KW-1185">Reference proteome</keyword>
<dbReference type="InterPro" id="IPR041698">
    <property type="entry name" value="Methyltransf_25"/>
</dbReference>
<dbReference type="RefSeq" id="WP_342200885.1">
    <property type="nucleotide sequence ID" value="NZ_JBCATE010000001.1"/>
</dbReference>
<organism evidence="4 5">
    <name type="scientific">Shewanella mangrovisoli</name>
    <dbReference type="NCBI Taxonomy" id="2864211"/>
    <lineage>
        <taxon>Bacteria</taxon>
        <taxon>Pseudomonadati</taxon>
        <taxon>Pseudomonadota</taxon>
        <taxon>Gammaproteobacteria</taxon>
        <taxon>Alteromonadales</taxon>
        <taxon>Shewanellaceae</taxon>
        <taxon>Shewanella</taxon>
    </lineage>
</organism>
<dbReference type="Proteomes" id="UP001576708">
    <property type="component" value="Unassembled WGS sequence"/>
</dbReference>
<evidence type="ECO:0000256" key="1">
    <source>
        <dbReference type="ARBA" id="ARBA00022603"/>
    </source>
</evidence>